<keyword evidence="3" id="KW-1185">Reference proteome</keyword>
<dbReference type="InterPro" id="IPR003646">
    <property type="entry name" value="SH3-like_bac-type"/>
</dbReference>
<accession>A0A1I0IEX2</accession>
<evidence type="ECO:0000313" key="3">
    <source>
        <dbReference type="Proteomes" id="UP000198697"/>
    </source>
</evidence>
<name>A0A1I0IEX2_9BACT</name>
<dbReference type="Gene3D" id="2.30.30.40">
    <property type="entry name" value="SH3 Domains"/>
    <property type="match status" value="1"/>
</dbReference>
<evidence type="ECO:0000313" key="2">
    <source>
        <dbReference type="EMBL" id="SET94774.1"/>
    </source>
</evidence>
<dbReference type="Pfam" id="PF08239">
    <property type="entry name" value="SH3_3"/>
    <property type="match status" value="1"/>
</dbReference>
<gene>
    <name evidence="2" type="ORF">SAMN04487998_3304</name>
</gene>
<protein>
    <submittedName>
        <fullName evidence="2">SH3 domain-containing protein</fullName>
    </submittedName>
</protein>
<sequence length="133" mass="14099">MRIADRFVTVVPAVTVPARAIAAGYVPLIRLPCGRTGPLPAPARQGASGSAPRTMTAGTKTVLVEGVRYVVTASMLNLRAEPDIDAEMLRVLETGDAVTVLELMDGQWARVSSENASLGDLECYVAKAYLGKR</sequence>
<evidence type="ECO:0000259" key="1">
    <source>
        <dbReference type="Pfam" id="PF08239"/>
    </source>
</evidence>
<reference evidence="3" key="1">
    <citation type="submission" date="2016-10" db="EMBL/GenBank/DDBJ databases">
        <authorList>
            <person name="Varghese N."/>
            <person name="Submissions S."/>
        </authorList>
    </citation>
    <scope>NUCLEOTIDE SEQUENCE [LARGE SCALE GENOMIC DNA]</scope>
    <source>
        <strain evidence="3">DSM 15310</strain>
    </source>
</reference>
<organism evidence="2 3">
    <name type="scientific">Hymenobacter actinosclerus</name>
    <dbReference type="NCBI Taxonomy" id="82805"/>
    <lineage>
        <taxon>Bacteria</taxon>
        <taxon>Pseudomonadati</taxon>
        <taxon>Bacteroidota</taxon>
        <taxon>Cytophagia</taxon>
        <taxon>Cytophagales</taxon>
        <taxon>Hymenobacteraceae</taxon>
        <taxon>Hymenobacter</taxon>
    </lineage>
</organism>
<dbReference type="AlphaFoldDB" id="A0A1I0IEX2"/>
<feature type="domain" description="SH3b" evidence="1">
    <location>
        <begin position="76"/>
        <end position="130"/>
    </location>
</feature>
<dbReference type="OrthoDB" id="9798982at2"/>
<proteinExistence type="predicted"/>
<dbReference type="Proteomes" id="UP000198697">
    <property type="component" value="Unassembled WGS sequence"/>
</dbReference>
<dbReference type="STRING" id="82805.SAMN04487998_3304"/>
<dbReference type="EMBL" id="FOHS01000004">
    <property type="protein sequence ID" value="SET94774.1"/>
    <property type="molecule type" value="Genomic_DNA"/>
</dbReference>